<name>A0ABQ0SPT7_9BACL</name>
<accession>A0ABQ0SPT7</accession>
<protein>
    <recommendedName>
        <fullName evidence="3">BclA C-terminal domain-containing protein</fullName>
    </recommendedName>
</protein>
<keyword evidence="2" id="KW-1185">Reference proteome</keyword>
<reference evidence="1 2" key="1">
    <citation type="submission" date="2019-06" db="EMBL/GenBank/DDBJ databases">
        <title>Whole genome shotgun sequence of Brevibacillus agri NBRC 15538.</title>
        <authorList>
            <person name="Hosoyama A."/>
            <person name="Uohara A."/>
            <person name="Ohji S."/>
            <person name="Ichikawa N."/>
        </authorList>
    </citation>
    <scope>NUCLEOTIDE SEQUENCE [LARGE SCALE GENOMIC DNA]</scope>
    <source>
        <strain evidence="1 2">NBRC 15538</strain>
    </source>
</reference>
<dbReference type="GeneID" id="82813867"/>
<gene>
    <name evidence="1" type="ORF">BAG01nite_19970</name>
</gene>
<dbReference type="Proteomes" id="UP000317180">
    <property type="component" value="Unassembled WGS sequence"/>
</dbReference>
<comment type="caution">
    <text evidence="1">The sequence shown here is derived from an EMBL/GenBank/DDBJ whole genome shotgun (WGS) entry which is preliminary data.</text>
</comment>
<dbReference type="RefSeq" id="WP_005833798.1">
    <property type="nucleotide sequence ID" value="NZ_BJOD01000017.1"/>
</dbReference>
<dbReference type="EMBL" id="BJOD01000017">
    <property type="protein sequence ID" value="GED25895.1"/>
    <property type="molecule type" value="Genomic_DNA"/>
</dbReference>
<organism evidence="1 2">
    <name type="scientific">Brevibacillus agri</name>
    <dbReference type="NCBI Taxonomy" id="51101"/>
    <lineage>
        <taxon>Bacteria</taxon>
        <taxon>Bacillati</taxon>
        <taxon>Bacillota</taxon>
        <taxon>Bacilli</taxon>
        <taxon>Bacillales</taxon>
        <taxon>Paenibacillaceae</taxon>
        <taxon>Brevibacillus</taxon>
    </lineage>
</organism>
<sequence>MKGPFGKFAAGVYQITYELNVQEVGRPFALFANGVLLAGTSYGENSQGVLTGHAAVTLFENDVITLQNLSGDTNLNASVSGIGVVAASIIFEQLTTA</sequence>
<evidence type="ECO:0000313" key="1">
    <source>
        <dbReference type="EMBL" id="GED25895.1"/>
    </source>
</evidence>
<proteinExistence type="predicted"/>
<dbReference type="Gene3D" id="2.60.120.40">
    <property type="match status" value="1"/>
</dbReference>
<evidence type="ECO:0008006" key="3">
    <source>
        <dbReference type="Google" id="ProtNLM"/>
    </source>
</evidence>
<dbReference type="InterPro" id="IPR008983">
    <property type="entry name" value="Tumour_necrosis_fac-like_dom"/>
</dbReference>
<evidence type="ECO:0000313" key="2">
    <source>
        <dbReference type="Proteomes" id="UP000317180"/>
    </source>
</evidence>